<dbReference type="EMBL" id="SGJB01000001">
    <property type="protein sequence ID" value="TQQ85731.1"/>
    <property type="molecule type" value="Genomic_DNA"/>
</dbReference>
<name>A0A544QYH9_9FIRM</name>
<evidence type="ECO:0000259" key="3">
    <source>
        <dbReference type="Pfam" id="PF01408"/>
    </source>
</evidence>
<keyword evidence="2" id="KW-0560">Oxidoreductase</keyword>
<dbReference type="GO" id="GO:0000166">
    <property type="term" value="F:nucleotide binding"/>
    <property type="evidence" value="ECO:0007669"/>
    <property type="project" value="InterPro"/>
</dbReference>
<evidence type="ECO:0000259" key="4">
    <source>
        <dbReference type="Pfam" id="PF22725"/>
    </source>
</evidence>
<dbReference type="PANTHER" id="PTHR22604">
    <property type="entry name" value="OXIDOREDUCTASES"/>
    <property type="match status" value="1"/>
</dbReference>
<proteinExistence type="inferred from homology"/>
<dbReference type="OrthoDB" id="9783105at2"/>
<dbReference type="Proteomes" id="UP000317863">
    <property type="component" value="Unassembled WGS sequence"/>
</dbReference>
<evidence type="ECO:0000256" key="1">
    <source>
        <dbReference type="ARBA" id="ARBA00010928"/>
    </source>
</evidence>
<dbReference type="Pfam" id="PF22725">
    <property type="entry name" value="GFO_IDH_MocA_C3"/>
    <property type="match status" value="1"/>
</dbReference>
<gene>
    <name evidence="5" type="ORF">EXD82_00510</name>
</gene>
<evidence type="ECO:0000313" key="5">
    <source>
        <dbReference type="EMBL" id="TQQ85731.1"/>
    </source>
</evidence>
<evidence type="ECO:0000313" key="6">
    <source>
        <dbReference type="Proteomes" id="UP000317863"/>
    </source>
</evidence>
<accession>A0A544QYH9</accession>
<dbReference type="Pfam" id="PF01408">
    <property type="entry name" value="GFO_IDH_MocA"/>
    <property type="match status" value="1"/>
</dbReference>
<comment type="caution">
    <text evidence="5">The sequence shown here is derived from an EMBL/GenBank/DDBJ whole genome shotgun (WGS) entry which is preliminary data.</text>
</comment>
<protein>
    <submittedName>
        <fullName evidence="5">Gfo/Idh/MocA family oxidoreductase</fullName>
    </submittedName>
</protein>
<dbReference type="Gene3D" id="3.30.360.10">
    <property type="entry name" value="Dihydrodipicolinate Reductase, domain 2"/>
    <property type="match status" value="1"/>
</dbReference>
<dbReference type="SUPFAM" id="SSF55347">
    <property type="entry name" value="Glyceraldehyde-3-phosphate dehydrogenase-like, C-terminal domain"/>
    <property type="match status" value="1"/>
</dbReference>
<dbReference type="InterPro" id="IPR050984">
    <property type="entry name" value="Gfo/Idh/MocA_domain"/>
</dbReference>
<dbReference type="PANTHER" id="PTHR22604:SF105">
    <property type="entry name" value="TRANS-1,2-DIHYDROBENZENE-1,2-DIOL DEHYDROGENASE"/>
    <property type="match status" value="1"/>
</dbReference>
<dbReference type="InterPro" id="IPR000683">
    <property type="entry name" value="Gfo/Idh/MocA-like_OxRdtase_N"/>
</dbReference>
<dbReference type="Gene3D" id="3.40.50.720">
    <property type="entry name" value="NAD(P)-binding Rossmann-like Domain"/>
    <property type="match status" value="1"/>
</dbReference>
<dbReference type="InterPro" id="IPR055170">
    <property type="entry name" value="GFO_IDH_MocA-like_dom"/>
</dbReference>
<evidence type="ECO:0000256" key="2">
    <source>
        <dbReference type="ARBA" id="ARBA00023002"/>
    </source>
</evidence>
<feature type="domain" description="Gfo/Idh/MocA-like oxidoreductase N-terminal" evidence="3">
    <location>
        <begin position="1"/>
        <end position="119"/>
    </location>
</feature>
<reference evidence="5 6" key="1">
    <citation type="submission" date="2019-02" db="EMBL/GenBank/DDBJ databases">
        <title>Peptostreptococcaceae bacterium ZHW00191 nov., a new bacterium isolated from the human gut.</title>
        <authorList>
            <person name="Zhou H.-W."/>
            <person name="Chen X.-J."/>
        </authorList>
    </citation>
    <scope>NUCLEOTIDE SEQUENCE [LARGE SCALE GENOMIC DNA]</scope>
    <source>
        <strain evidence="5 6">ZHW00191</strain>
    </source>
</reference>
<comment type="similarity">
    <text evidence="1">Belongs to the Gfo/Idh/MocA family.</text>
</comment>
<dbReference type="SUPFAM" id="SSF51735">
    <property type="entry name" value="NAD(P)-binding Rossmann-fold domains"/>
    <property type="match status" value="1"/>
</dbReference>
<dbReference type="RefSeq" id="WP_142534956.1">
    <property type="nucleotide sequence ID" value="NZ_SGJB01000001.1"/>
</dbReference>
<dbReference type="GO" id="GO:0016491">
    <property type="term" value="F:oxidoreductase activity"/>
    <property type="evidence" value="ECO:0007669"/>
    <property type="project" value="UniProtKB-KW"/>
</dbReference>
<organism evidence="5 6">
    <name type="scientific">Peptacetobacter hominis</name>
    <dbReference type="NCBI Taxonomy" id="2743610"/>
    <lineage>
        <taxon>Bacteria</taxon>
        <taxon>Bacillati</taxon>
        <taxon>Bacillota</taxon>
        <taxon>Clostridia</taxon>
        <taxon>Peptostreptococcales</taxon>
        <taxon>Peptostreptococcaceae</taxon>
        <taxon>Peptacetobacter</taxon>
    </lineage>
</organism>
<keyword evidence="6" id="KW-1185">Reference proteome</keyword>
<dbReference type="InterPro" id="IPR036291">
    <property type="entry name" value="NAD(P)-bd_dom_sf"/>
</dbReference>
<dbReference type="AlphaFoldDB" id="A0A544QYH9"/>
<sequence>MKIGILGSGFIAGKMAETINLMNRDDVELYAIGASSLEKAEAFAEKYNIKKFYGDYESLAKDNDIDLIYIATIHTMHYEHAILCIKNGKNILVEKPFTVNYSQAKEVFDIAKEYNVFVSEAMWTRFMPSADFFAGLEQSGIIGSLESLTANIGYNIRDVKRINSPECAGGALLDIGIYPIHLAMMLFGNDIEDIFGKCTYLESGVDAVDSIIMNWKSGKSATLQATILSDSSNPGYIYGSDGYVFIDNINNPQKADIFKNGECIETVDFSNQITGFEYEVEKCINDISKGKKESESVNHKLTLTVMKYMDTLRKSWNVIYPFE</sequence>
<feature type="domain" description="GFO/IDH/MocA-like oxidoreductase" evidence="4">
    <location>
        <begin position="138"/>
        <end position="243"/>
    </location>
</feature>